<dbReference type="EMBL" id="JACCBY010000004">
    <property type="protein sequence ID" value="NYD91160.1"/>
    <property type="molecule type" value="Genomic_DNA"/>
</dbReference>
<name>A0A7Y9K4A3_9SPHN</name>
<evidence type="ECO:0000313" key="2">
    <source>
        <dbReference type="EMBL" id="NYD91160.1"/>
    </source>
</evidence>
<evidence type="ECO:0000256" key="1">
    <source>
        <dbReference type="SAM" id="MobiDB-lite"/>
    </source>
</evidence>
<reference evidence="2 3" key="2">
    <citation type="submission" date="2020-08" db="EMBL/GenBank/DDBJ databases">
        <title>The Agave Microbiome: Exploring the role of microbial communities in plant adaptations to desert environments.</title>
        <authorList>
            <person name="Partida-Martinez L.P."/>
        </authorList>
    </citation>
    <scope>NUCLEOTIDE SEQUENCE [LARGE SCALE GENOMIC DNA]</scope>
    <source>
        <strain evidence="2 3">AS2.3</strain>
    </source>
</reference>
<organism evidence="2 3">
    <name type="scientific">Sphingomonas melonis</name>
    <dbReference type="NCBI Taxonomy" id="152682"/>
    <lineage>
        <taxon>Bacteria</taxon>
        <taxon>Pseudomonadati</taxon>
        <taxon>Pseudomonadota</taxon>
        <taxon>Alphaproteobacteria</taxon>
        <taxon>Sphingomonadales</taxon>
        <taxon>Sphingomonadaceae</taxon>
        <taxon>Sphingomonas</taxon>
    </lineage>
</organism>
<dbReference type="Proteomes" id="UP000517753">
    <property type="component" value="Unassembled WGS sequence"/>
</dbReference>
<sequence>MRTVPADGRAERIPQDHPNDGKAIHDGGR</sequence>
<comment type="caution">
    <text evidence="2">The sequence shown here is derived from an EMBL/GenBank/DDBJ whole genome shotgun (WGS) entry which is preliminary data.</text>
</comment>
<protein>
    <submittedName>
        <fullName evidence="2">Uncharacterized protein</fullName>
    </submittedName>
</protein>
<keyword evidence="3" id="KW-1185">Reference proteome</keyword>
<accession>A0A7Y9K4A3</accession>
<feature type="region of interest" description="Disordered" evidence="1">
    <location>
        <begin position="1"/>
        <end position="29"/>
    </location>
</feature>
<reference evidence="2 3" key="1">
    <citation type="submission" date="2020-07" db="EMBL/GenBank/DDBJ databases">
        <authorList>
            <person name="Partida-Martinez L."/>
            <person name="Huntemann M."/>
            <person name="Clum A."/>
            <person name="Wang J."/>
            <person name="Palaniappan K."/>
            <person name="Ritter S."/>
            <person name="Chen I.-M."/>
            <person name="Stamatis D."/>
            <person name="Reddy T."/>
            <person name="O'Malley R."/>
            <person name="Daum C."/>
            <person name="Shapiro N."/>
            <person name="Ivanova N."/>
            <person name="Kyrpides N."/>
            <person name="Woyke T."/>
        </authorList>
    </citation>
    <scope>NUCLEOTIDE SEQUENCE [LARGE SCALE GENOMIC DNA]</scope>
    <source>
        <strain evidence="2 3">AS2.3</strain>
    </source>
</reference>
<feature type="compositionally biased region" description="Basic and acidic residues" evidence="1">
    <location>
        <begin position="8"/>
        <end position="29"/>
    </location>
</feature>
<proteinExistence type="predicted"/>
<gene>
    <name evidence="2" type="ORF">HD841_002967</name>
</gene>
<evidence type="ECO:0000313" key="3">
    <source>
        <dbReference type="Proteomes" id="UP000517753"/>
    </source>
</evidence>
<dbReference type="AlphaFoldDB" id="A0A7Y9K4A3"/>